<dbReference type="InterPro" id="IPR032821">
    <property type="entry name" value="PKS_assoc"/>
</dbReference>
<reference evidence="9 10" key="1">
    <citation type="submission" date="2014-06" db="EMBL/GenBank/DDBJ databases">
        <title>The Genome of the Aflatoxigenic Filamentous Fungus Aspergillus nomius.</title>
        <authorList>
            <person name="Moore M.G."/>
            <person name="Shannon B.M."/>
            <person name="Brian M.M."/>
        </authorList>
    </citation>
    <scope>NUCLEOTIDE SEQUENCE [LARGE SCALE GENOMIC DNA]</scope>
    <source>
        <strain evidence="9 10">NRRL 13137</strain>
    </source>
</reference>
<evidence type="ECO:0000313" key="10">
    <source>
        <dbReference type="Proteomes" id="UP000037505"/>
    </source>
</evidence>
<keyword evidence="2" id="KW-0597">Phosphoprotein</keyword>
<dbReference type="InterPro" id="IPR001227">
    <property type="entry name" value="Ac_transferase_dom_sf"/>
</dbReference>
<organism evidence="9 10">
    <name type="scientific">Aspergillus nomiae NRRL (strain ATCC 15546 / NRRL 13137 / CBS 260.88 / M93)</name>
    <dbReference type="NCBI Taxonomy" id="1509407"/>
    <lineage>
        <taxon>Eukaryota</taxon>
        <taxon>Fungi</taxon>
        <taxon>Dikarya</taxon>
        <taxon>Ascomycota</taxon>
        <taxon>Pezizomycotina</taxon>
        <taxon>Eurotiomycetes</taxon>
        <taxon>Eurotiomycetidae</taxon>
        <taxon>Eurotiales</taxon>
        <taxon>Aspergillaceae</taxon>
        <taxon>Aspergillus</taxon>
        <taxon>Aspergillus subgen. Circumdati</taxon>
    </lineage>
</organism>
<dbReference type="Pfam" id="PF00698">
    <property type="entry name" value="Acyl_transf_1"/>
    <property type="match status" value="1"/>
</dbReference>
<sequence length="1944" mass="213707">MSDSTPLAIIGVANRFPQEASDTEGFWKLLLRGRQSATPFPKDRINADGYYHPDVNHPGTFHTKEAHFLSEDPAYFDAPFFNITRAELLSMDPRQRLLLENVYHALENAGIRLNQAASSKTAVFVAGSSHDHLISSNIDPGTTSISQATGTGDSCVANRVSWSFNLKGPSVYVDIACSGGLVAVHLAAQSLKLGECEMAIASGVTYLGGPQEFTTLNRDGFLGSKGRCFSFDHRAEGYARAEGVGTIIIKTLSAAIRDCDSIRAIIRGTATNQDGHTPGISLPSEVAQEMLIREAYHIAGLDPNDTRFVEAHGTGTVVGDVTESSAIAGAFNSVKRSLPLYIGSLKSGIGHLESVAGIAGIIKSILVLESGVIPPNVNFEKINPKIQENGLNLAFPAKCVPWPTAGARQISVNSFGFGGTNAHCILSDAHHFLKAKGVYAAHNTRTSIPTENEIDHLVAKLEQCSQTQFSKASASHKVSHNGVTKESRPGLHRDCPDRDNCLSLGKNLFIFSAFDRDALKRLMSEYLSHLKSRSQSTTMEIATFLRDLAYTLSERRSKFRWNNFIVAGSLSELIYRLSDVTRPPDSPSPLKAPKIVFAFNGQGVQYARMGVQLLVYPVFKESLSDATNYMKKLGSPWILLEELVHGDNTLIDNSAISQPACVAIQIALVDLLASWNIFPRIVVGHSSGEISAAYCAGYITREAAWQIAYYRGYVSSRTTRSGSMLVAGLEEEHLTPYIRQVQKQSSGELVISCYNSPKNNTLSGDQKLIDEMKQLLDSVGVFARKLPVKHAYHSGLMQEVANEYLRLVGNPPINTSRGVSSDIQMFSSVTGAIISPAHLDESYWVRNLISPVRFTDALNSVRHEMIDKGNFLNKIVIEVGPHPALKHAIRDILGAEVRHKSLLMRHGIETETILTTIGELSCEGVPVDILRANEPDTPTLRKREMIVNTPTYPFTHRERMVHEDRLSRNVRLSRFSRHSLLGAPVIDWNPYCPRWRHFISIYENPWLKDHMIEARYVFPGSAYVTMAIEASKQIAYPGSKVSGFRLRDVSFNSMLIIPDTKEGIEINLCLSPGRTTNTGGFDVWQQFQVTSYDSELETWRENCIGQIMVEYEAPNEPVGNEREDREATQTWDLLLEQAAKTCQTPMDVLRMYETLKSAGLTFGPQFRLLQDVTVSGNNLGEAFGTVRVPDFAALMPQGYMQPYTIPATIDPGICLGFAGALDLRGKLALNSLMVGTSLKEAWVSAKNNSNNTPPLRSHARVYHKHNGNYKMNIHIWDNATDKGLMSVTGAVSALRSWDSAANKNRQSSYTLDWKPNMAFLKSNLSNGSPITNELSPADRLSMVDSASATSGCPTSAGCLKMALIYANEKAQPIYLGVELKQALIQDTEANDILECGLYDLDDIDLSGRLCIFLLEVKHPVLCHLSKSNFLKLRNALSSCQRLLWITGDPITEPRFSISTGLIRTIRWERDMDKIDLATLAIRDDGTAATRIIQAISSIASNQLLHSLHTPQNEEYCFQDGIVYVLRLAKCFDADKFLHSKFTKAGPEMVTWKDIRRSVVLHNPTPGPLHKMHWEADRSPPTIELCEVEIQIAAVGLSFRDVYTAMGISDHGFGQEGAGVVTRVGAEVEDLQPGDRVLFMADPGKTAFGNYVRVDRRFIAVMPSGMSMGVAAALPTAFSTVIYSLKHAGVLRAGERILIHAAAGGVGQAAIQYAKLLGAEVFATVSSKAKKELLMKVYGIAEDHIFSSRDLSFATGVMRLTKNQGVDMILNSRPGEPLRRSWECIAPFGRFVEIGNIDLIADKLDMSPLLRSASITGVELTVIMEYKPDVIKNILEEVVSSWNQGKIRSAQPLTVLSFAQLEHGFKQLRSGQNMGKIVFQPCDSDIIPVAPIIAPPYTLDANATYVLAGGLVVLAGAWLSGWLCEEQSTLFSYPAQAELTGKSKR</sequence>
<evidence type="ECO:0008006" key="11">
    <source>
        <dbReference type="Google" id="ProtNLM"/>
    </source>
</evidence>
<dbReference type="SUPFAM" id="SSF55048">
    <property type="entry name" value="Probable ACP-binding domain of malonyl-CoA ACP transacylase"/>
    <property type="match status" value="1"/>
</dbReference>
<dbReference type="InterPro" id="IPR013154">
    <property type="entry name" value="ADH-like_N"/>
</dbReference>
<dbReference type="Pfam" id="PF00109">
    <property type="entry name" value="ketoacyl-synt"/>
    <property type="match status" value="1"/>
</dbReference>
<dbReference type="GO" id="GO:0044550">
    <property type="term" value="P:secondary metabolite biosynthetic process"/>
    <property type="evidence" value="ECO:0007669"/>
    <property type="project" value="UniProtKB-ARBA"/>
</dbReference>
<dbReference type="Gene3D" id="3.40.366.10">
    <property type="entry name" value="Malonyl-Coenzyme A Acyl Carrier Protein, domain 2"/>
    <property type="match status" value="1"/>
</dbReference>
<dbReference type="Gene3D" id="3.40.50.720">
    <property type="entry name" value="NAD(P)-binding Rossmann-like Domain"/>
    <property type="match status" value="1"/>
</dbReference>
<dbReference type="RefSeq" id="XP_015402085.1">
    <property type="nucleotide sequence ID" value="XM_015556112.1"/>
</dbReference>
<feature type="active site" description="Proton donor; for dehydratase activity" evidence="6">
    <location>
        <position position="1210"/>
    </location>
</feature>
<dbReference type="Pfam" id="PF21089">
    <property type="entry name" value="PKS_DH_N"/>
    <property type="match status" value="1"/>
</dbReference>
<dbReference type="Pfam" id="PF08240">
    <property type="entry name" value="ADH_N"/>
    <property type="match status" value="1"/>
</dbReference>
<accession>A0A0L1INP8</accession>
<dbReference type="InterPro" id="IPR016039">
    <property type="entry name" value="Thiolase-like"/>
</dbReference>
<dbReference type="InterPro" id="IPR014043">
    <property type="entry name" value="Acyl_transferase_dom"/>
</dbReference>
<evidence type="ECO:0000256" key="5">
    <source>
        <dbReference type="ARBA" id="ARBA00023315"/>
    </source>
</evidence>
<dbReference type="SMART" id="SM00826">
    <property type="entry name" value="PKS_DH"/>
    <property type="match status" value="1"/>
</dbReference>
<dbReference type="PANTHER" id="PTHR43775">
    <property type="entry name" value="FATTY ACID SYNTHASE"/>
    <property type="match status" value="1"/>
</dbReference>
<evidence type="ECO:0000259" key="8">
    <source>
        <dbReference type="PROSITE" id="PS52019"/>
    </source>
</evidence>
<dbReference type="Pfam" id="PF02801">
    <property type="entry name" value="Ketoacyl-synt_C"/>
    <property type="match status" value="1"/>
</dbReference>
<evidence type="ECO:0000256" key="6">
    <source>
        <dbReference type="PROSITE-ProRule" id="PRU01363"/>
    </source>
</evidence>
<dbReference type="Gene3D" id="3.90.180.10">
    <property type="entry name" value="Medium-chain alcohol dehydrogenases, catalytic domain"/>
    <property type="match status" value="1"/>
</dbReference>
<evidence type="ECO:0000259" key="7">
    <source>
        <dbReference type="PROSITE" id="PS52004"/>
    </source>
</evidence>
<protein>
    <recommendedName>
        <fullName evidence="11">Polyketide synthase</fullName>
    </recommendedName>
</protein>
<dbReference type="SUPFAM" id="SSF52151">
    <property type="entry name" value="FabD/lysophospholipase-like"/>
    <property type="match status" value="1"/>
</dbReference>
<dbReference type="InterPro" id="IPR049552">
    <property type="entry name" value="PKS_DH_N"/>
</dbReference>
<dbReference type="Gene3D" id="3.10.129.110">
    <property type="entry name" value="Polyketide synthase dehydratase"/>
    <property type="match status" value="1"/>
</dbReference>
<dbReference type="GO" id="GO:0004312">
    <property type="term" value="F:fatty acid synthase activity"/>
    <property type="evidence" value="ECO:0007669"/>
    <property type="project" value="TreeGrafter"/>
</dbReference>
<dbReference type="Proteomes" id="UP000037505">
    <property type="component" value="Unassembled WGS sequence"/>
</dbReference>
<keyword evidence="5" id="KW-0012">Acyltransferase</keyword>
<dbReference type="SUPFAM" id="SSF50129">
    <property type="entry name" value="GroES-like"/>
    <property type="match status" value="1"/>
</dbReference>
<dbReference type="CDD" id="cd05195">
    <property type="entry name" value="enoyl_red"/>
    <property type="match status" value="1"/>
</dbReference>
<dbReference type="InterPro" id="IPR036291">
    <property type="entry name" value="NAD(P)-bd_dom_sf"/>
</dbReference>
<dbReference type="InterPro" id="IPR013149">
    <property type="entry name" value="ADH-like_C"/>
</dbReference>
<dbReference type="Pfam" id="PF22621">
    <property type="entry name" value="CurL-like_PKS_C"/>
    <property type="match status" value="1"/>
</dbReference>
<evidence type="ECO:0000256" key="1">
    <source>
        <dbReference type="ARBA" id="ARBA00022450"/>
    </source>
</evidence>
<feature type="domain" description="Ketosynthase family 3 (KS3)" evidence="7">
    <location>
        <begin position="4"/>
        <end position="428"/>
    </location>
</feature>
<evidence type="ECO:0000256" key="4">
    <source>
        <dbReference type="ARBA" id="ARBA00023268"/>
    </source>
</evidence>
<dbReference type="PANTHER" id="PTHR43775:SF29">
    <property type="entry name" value="ASPERFURANONE POLYKETIDE SYNTHASE AFOG-RELATED"/>
    <property type="match status" value="1"/>
</dbReference>
<dbReference type="InterPro" id="IPR049551">
    <property type="entry name" value="PKS_DH_C"/>
</dbReference>
<dbReference type="GO" id="GO:0016491">
    <property type="term" value="F:oxidoreductase activity"/>
    <property type="evidence" value="ECO:0007669"/>
    <property type="project" value="InterPro"/>
</dbReference>
<feature type="region of interest" description="N-terminal hotdog fold" evidence="6">
    <location>
        <begin position="978"/>
        <end position="1114"/>
    </location>
</feature>
<feature type="region of interest" description="C-terminal hotdog fold" evidence="6">
    <location>
        <begin position="1143"/>
        <end position="1301"/>
    </location>
</feature>
<dbReference type="SMART" id="SM00827">
    <property type="entry name" value="PKS_AT"/>
    <property type="match status" value="1"/>
</dbReference>
<dbReference type="InterPro" id="IPR020843">
    <property type="entry name" value="ER"/>
</dbReference>
<gene>
    <name evidence="9" type="ORF">ANOM_010856</name>
</gene>
<evidence type="ECO:0000256" key="3">
    <source>
        <dbReference type="ARBA" id="ARBA00022679"/>
    </source>
</evidence>
<dbReference type="InterPro" id="IPR049900">
    <property type="entry name" value="PKS_mFAS_DH"/>
</dbReference>
<proteinExistence type="predicted"/>
<dbReference type="Pfam" id="PF00107">
    <property type="entry name" value="ADH_zinc_N"/>
    <property type="match status" value="1"/>
</dbReference>
<feature type="active site" description="Proton acceptor; for dehydratase activity" evidence="6">
    <location>
        <position position="1010"/>
    </location>
</feature>
<dbReference type="SMART" id="SM00825">
    <property type="entry name" value="PKS_KS"/>
    <property type="match status" value="1"/>
</dbReference>
<dbReference type="EMBL" id="JNOM01000486">
    <property type="protein sequence ID" value="KNG81162.1"/>
    <property type="molecule type" value="Genomic_DNA"/>
</dbReference>
<dbReference type="InterPro" id="IPR016035">
    <property type="entry name" value="Acyl_Trfase/lysoPLipase"/>
</dbReference>
<dbReference type="InterPro" id="IPR016036">
    <property type="entry name" value="Malonyl_transacylase_ACP-bd"/>
</dbReference>
<dbReference type="Gene3D" id="3.40.47.10">
    <property type="match status" value="1"/>
</dbReference>
<evidence type="ECO:0000256" key="2">
    <source>
        <dbReference type="ARBA" id="ARBA00022553"/>
    </source>
</evidence>
<dbReference type="STRING" id="1509407.A0A0L1INP8"/>
<evidence type="ECO:0000313" key="9">
    <source>
        <dbReference type="EMBL" id="KNG81162.1"/>
    </source>
</evidence>
<comment type="caution">
    <text evidence="9">The sequence shown here is derived from an EMBL/GenBank/DDBJ whole genome shotgun (WGS) entry which is preliminary data.</text>
</comment>
<dbReference type="SUPFAM" id="SSF51735">
    <property type="entry name" value="NAD(P)-binding Rossmann-fold domains"/>
    <property type="match status" value="1"/>
</dbReference>
<dbReference type="InterPro" id="IPR002364">
    <property type="entry name" value="Quin_OxRdtase/zeta-crystal_CS"/>
</dbReference>
<dbReference type="PROSITE" id="PS52004">
    <property type="entry name" value="KS3_2"/>
    <property type="match status" value="1"/>
</dbReference>
<dbReference type="Pfam" id="PF16197">
    <property type="entry name" value="KAsynt_C_assoc"/>
    <property type="match status" value="1"/>
</dbReference>
<keyword evidence="4" id="KW-0511">Multifunctional enzyme</keyword>
<feature type="domain" description="PKS/mFAS DH" evidence="8">
    <location>
        <begin position="978"/>
        <end position="1301"/>
    </location>
</feature>
<dbReference type="InterPro" id="IPR020841">
    <property type="entry name" value="PKS_Beta-ketoAc_synthase_dom"/>
</dbReference>
<keyword evidence="10" id="KW-1185">Reference proteome</keyword>
<name>A0A0L1INP8_ASPN3</name>
<dbReference type="SUPFAM" id="SSF53901">
    <property type="entry name" value="Thiolase-like"/>
    <property type="match status" value="1"/>
</dbReference>
<dbReference type="SMART" id="SM00829">
    <property type="entry name" value="PKS_ER"/>
    <property type="match status" value="1"/>
</dbReference>
<dbReference type="InterPro" id="IPR020807">
    <property type="entry name" value="PKS_DH"/>
</dbReference>
<dbReference type="InterPro" id="IPR014031">
    <property type="entry name" value="Ketoacyl_synth_C"/>
</dbReference>
<dbReference type="PROSITE" id="PS52019">
    <property type="entry name" value="PKS_MFAS_DH"/>
    <property type="match status" value="1"/>
</dbReference>
<dbReference type="OrthoDB" id="329835at2759"/>
<dbReference type="GeneID" id="26812660"/>
<dbReference type="CDD" id="cd00833">
    <property type="entry name" value="PKS"/>
    <property type="match status" value="1"/>
</dbReference>
<dbReference type="Pfam" id="PF14765">
    <property type="entry name" value="PS-DH"/>
    <property type="match status" value="1"/>
</dbReference>
<dbReference type="InterPro" id="IPR050091">
    <property type="entry name" value="PKS_NRPS_Biosynth_Enz"/>
</dbReference>
<keyword evidence="1" id="KW-0596">Phosphopantetheine</keyword>
<dbReference type="PROSITE" id="PS01162">
    <property type="entry name" value="QOR_ZETA_CRYSTAL"/>
    <property type="match status" value="1"/>
</dbReference>
<keyword evidence="3" id="KW-0808">Transferase</keyword>
<dbReference type="InterPro" id="IPR042104">
    <property type="entry name" value="PKS_dehydratase_sf"/>
</dbReference>
<dbReference type="GO" id="GO:0006633">
    <property type="term" value="P:fatty acid biosynthetic process"/>
    <property type="evidence" value="ECO:0007669"/>
    <property type="project" value="TreeGrafter"/>
</dbReference>
<dbReference type="InterPro" id="IPR014030">
    <property type="entry name" value="Ketoacyl_synth_N"/>
</dbReference>
<dbReference type="InterPro" id="IPR011032">
    <property type="entry name" value="GroES-like_sf"/>
</dbReference>
<dbReference type="GO" id="GO:0008270">
    <property type="term" value="F:zinc ion binding"/>
    <property type="evidence" value="ECO:0007669"/>
    <property type="project" value="InterPro"/>
</dbReference>